<evidence type="ECO:0000313" key="1">
    <source>
        <dbReference type="EMBL" id="RXG85916.1"/>
    </source>
</evidence>
<evidence type="ECO:0000313" key="2">
    <source>
        <dbReference type="Proteomes" id="UP000289946"/>
    </source>
</evidence>
<organism evidence="1 2">
    <name type="scientific">Bradyrhizobium zhanjiangense</name>
    <dbReference type="NCBI Taxonomy" id="1325107"/>
    <lineage>
        <taxon>Bacteria</taxon>
        <taxon>Pseudomonadati</taxon>
        <taxon>Pseudomonadota</taxon>
        <taxon>Alphaproteobacteria</taxon>
        <taxon>Hyphomicrobiales</taxon>
        <taxon>Nitrobacteraceae</taxon>
        <taxon>Bradyrhizobium</taxon>
    </lineage>
</organism>
<protein>
    <submittedName>
        <fullName evidence="1">Sarcosine oxidase subunit delta</fullName>
    </submittedName>
</protein>
<keyword evidence="2" id="KW-1185">Reference proteome</keyword>
<accession>A0ABY0D930</accession>
<dbReference type="InterPro" id="IPR006279">
    <property type="entry name" value="SoxD"/>
</dbReference>
<dbReference type="Pfam" id="PF04267">
    <property type="entry name" value="SoxD"/>
    <property type="match status" value="1"/>
</dbReference>
<dbReference type="EMBL" id="RDRA01000040">
    <property type="protein sequence ID" value="RXG85916.1"/>
    <property type="molecule type" value="Genomic_DNA"/>
</dbReference>
<comment type="caution">
    <text evidence="1">The sequence shown here is derived from an EMBL/GenBank/DDBJ whole genome shotgun (WGS) entry which is preliminary data.</text>
</comment>
<dbReference type="Proteomes" id="UP000289946">
    <property type="component" value="Unassembled WGS sequence"/>
</dbReference>
<gene>
    <name evidence="1" type="ORF">EAS62_38155</name>
</gene>
<reference evidence="1 2" key="1">
    <citation type="submission" date="2018-10" db="EMBL/GenBank/DDBJ databases">
        <title>Bradyrhizobium sp. nov., isolated from effective nodules of peanut in China.</title>
        <authorList>
            <person name="Li Y."/>
        </authorList>
    </citation>
    <scope>NUCLEOTIDE SEQUENCE [LARGE SCALE GENOMIC DNA]</scope>
    <source>
        <strain evidence="1 2">CCBAU 51781</strain>
    </source>
</reference>
<dbReference type="InterPro" id="IPR038561">
    <property type="entry name" value="SoxD_sf"/>
</dbReference>
<name>A0ABY0D930_9BRAD</name>
<dbReference type="RefSeq" id="WP_128942849.1">
    <property type="nucleotide sequence ID" value="NZ_RDRA01000040.1"/>
</dbReference>
<proteinExistence type="predicted"/>
<sequence>MRIECPFCGSRDVSEFAYYGDAKRRPETSLSDASRQFYEAVYLRDNPAGRHEDLWYHSGGCRSWLRVIRDTRTHKLFHATFAAGEPS</sequence>
<dbReference type="Gene3D" id="3.30.2270.10">
    <property type="entry name" value="Folate-binding superfamily"/>
    <property type="match status" value="1"/>
</dbReference>